<reference evidence="2" key="1">
    <citation type="submission" date="2020-07" db="EMBL/GenBank/DDBJ databases">
        <title>Multicomponent nature underlies the extraordinary mechanical properties of spider dragline silk.</title>
        <authorList>
            <person name="Kono N."/>
            <person name="Nakamura H."/>
            <person name="Mori M."/>
            <person name="Yoshida Y."/>
            <person name="Ohtoshi R."/>
            <person name="Malay A.D."/>
            <person name="Moran D.A.P."/>
            <person name="Tomita M."/>
            <person name="Numata K."/>
            <person name="Arakawa K."/>
        </authorList>
    </citation>
    <scope>NUCLEOTIDE SEQUENCE</scope>
</reference>
<gene>
    <name evidence="2" type="primary">NCL1_13145</name>
    <name evidence="2" type="ORF">TNCT_523691</name>
</gene>
<dbReference type="Proteomes" id="UP000887116">
    <property type="component" value="Unassembled WGS sequence"/>
</dbReference>
<keyword evidence="3" id="KW-1185">Reference proteome</keyword>
<feature type="signal peptide" evidence="1">
    <location>
        <begin position="1"/>
        <end position="19"/>
    </location>
</feature>
<organism evidence="2 3">
    <name type="scientific">Trichonephila clavata</name>
    <name type="common">Joro spider</name>
    <name type="synonym">Nephila clavata</name>
    <dbReference type="NCBI Taxonomy" id="2740835"/>
    <lineage>
        <taxon>Eukaryota</taxon>
        <taxon>Metazoa</taxon>
        <taxon>Ecdysozoa</taxon>
        <taxon>Arthropoda</taxon>
        <taxon>Chelicerata</taxon>
        <taxon>Arachnida</taxon>
        <taxon>Araneae</taxon>
        <taxon>Araneomorphae</taxon>
        <taxon>Entelegynae</taxon>
        <taxon>Araneoidea</taxon>
        <taxon>Nephilidae</taxon>
        <taxon>Trichonephila</taxon>
    </lineage>
</organism>
<evidence type="ECO:0000256" key="1">
    <source>
        <dbReference type="SAM" id="SignalP"/>
    </source>
</evidence>
<proteinExistence type="predicted"/>
<sequence length="414" mass="46721">MAHFRSFALMLWCWGFLSMAPDGQFLDRKSRYTFQYDLFEEGTVKNGTFRKEPFHDVYMIKGPEGEIQRVHYALDDLGVRANIFSNRVQGSRDFNTSSIPFGYKFRDLLRKSFQSHEEKTTDDVKLENRNFYLPSIADLNSSQPVTSFLPHNKDLSQDNKNFGLQTSPQAFPLPSEQLKSKPKFLSKLMDSSSSNVTSFPLQDHFENDASNVSDVSLNSTSMFFEITTIKPDAYYTNETTVIDKFMSTASSIDATQRNSQAHLELIDYDDGDFFFTEKPNSSDSISESISSTAVTTISPHILNGLSENNSLISDAVYQNHSLPQDEAFSELLNSAVEDTSEMQNPIFESISQNANNTVAVEFLKPEIVNSEICTNITKIQDSGEIKLKNKSREIDEILSISPENDSPSFPSQTN</sequence>
<dbReference type="AlphaFoldDB" id="A0A8X6GQT8"/>
<comment type="caution">
    <text evidence="2">The sequence shown here is derived from an EMBL/GenBank/DDBJ whole genome shotgun (WGS) entry which is preliminary data.</text>
</comment>
<evidence type="ECO:0000313" key="3">
    <source>
        <dbReference type="Proteomes" id="UP000887116"/>
    </source>
</evidence>
<name>A0A8X6GQT8_TRICU</name>
<feature type="chain" id="PRO_5036444426" evidence="1">
    <location>
        <begin position="20"/>
        <end position="414"/>
    </location>
</feature>
<protein>
    <submittedName>
        <fullName evidence="2">Uncharacterized protein</fullName>
    </submittedName>
</protein>
<evidence type="ECO:0000313" key="2">
    <source>
        <dbReference type="EMBL" id="GFR09197.1"/>
    </source>
</evidence>
<accession>A0A8X6GQT8</accession>
<dbReference type="EMBL" id="BMAO01016515">
    <property type="protein sequence ID" value="GFR09197.1"/>
    <property type="molecule type" value="Genomic_DNA"/>
</dbReference>
<dbReference type="OrthoDB" id="6437938at2759"/>
<keyword evidence="1" id="KW-0732">Signal</keyword>